<gene>
    <name evidence="2" type="ORF">FHU34_115101</name>
</gene>
<name>A0A561W773_9ACTN</name>
<evidence type="ECO:0000256" key="1">
    <source>
        <dbReference type="SAM" id="SignalP"/>
    </source>
</evidence>
<feature type="chain" id="PRO_5022186794" description="HAF family extracellular repeat protein" evidence="1">
    <location>
        <begin position="31"/>
        <end position="305"/>
    </location>
</feature>
<evidence type="ECO:0008006" key="4">
    <source>
        <dbReference type="Google" id="ProtNLM"/>
    </source>
</evidence>
<sequence>MTRIARNRFLVVLTAGALTATLGLPGVATAEPKHRTLPVCALRPLPLPADMNGRALAVDPTGRFIAGTGYRIDDDDWQPLLLLWAGTPGRPGHEVRTEPRLTVVAIGGGLQVEDINRYGVAVGNAFVDNVNRPWRYRNGRVEWLPVPPVVSNTWATGINSRGDIVGRGAVEQTETSLPLLWPADRPGTVEVIDAPSDASATEILDDGTIIGTAGNSGWVRHPDARTDRLTAPGARWSGISAARGNWAVGLIGTGSEDEDRTLVRWDLRTGVAAAVNPALVSTQDVNSRGTVLGDRAVEHGDRLVA</sequence>
<evidence type="ECO:0000313" key="3">
    <source>
        <dbReference type="Proteomes" id="UP000317685"/>
    </source>
</evidence>
<accession>A0A561W773</accession>
<feature type="signal peptide" evidence="1">
    <location>
        <begin position="1"/>
        <end position="30"/>
    </location>
</feature>
<dbReference type="AlphaFoldDB" id="A0A561W773"/>
<proteinExistence type="predicted"/>
<reference evidence="2 3" key="1">
    <citation type="submission" date="2019-06" db="EMBL/GenBank/DDBJ databases">
        <title>Sequencing the genomes of 1000 actinobacteria strains.</title>
        <authorList>
            <person name="Klenk H.-P."/>
        </authorList>
    </citation>
    <scope>NUCLEOTIDE SEQUENCE [LARGE SCALE GENOMIC DNA]</scope>
    <source>
        <strain evidence="2 3">DSM 45885</strain>
    </source>
</reference>
<keyword evidence="1" id="KW-0732">Signal</keyword>
<dbReference type="PROSITE" id="PS51318">
    <property type="entry name" value="TAT"/>
    <property type="match status" value="1"/>
</dbReference>
<organism evidence="2 3">
    <name type="scientific">Micromonospora taraxaci</name>
    <dbReference type="NCBI Taxonomy" id="1316803"/>
    <lineage>
        <taxon>Bacteria</taxon>
        <taxon>Bacillati</taxon>
        <taxon>Actinomycetota</taxon>
        <taxon>Actinomycetes</taxon>
        <taxon>Micromonosporales</taxon>
        <taxon>Micromonosporaceae</taxon>
        <taxon>Micromonospora</taxon>
    </lineage>
</organism>
<dbReference type="InterPro" id="IPR006311">
    <property type="entry name" value="TAT_signal"/>
</dbReference>
<comment type="caution">
    <text evidence="2">The sequence shown here is derived from an EMBL/GenBank/DDBJ whole genome shotgun (WGS) entry which is preliminary data.</text>
</comment>
<keyword evidence="3" id="KW-1185">Reference proteome</keyword>
<dbReference type="Proteomes" id="UP000317685">
    <property type="component" value="Unassembled WGS sequence"/>
</dbReference>
<protein>
    <recommendedName>
        <fullName evidence="4">HAF family extracellular repeat protein</fullName>
    </recommendedName>
</protein>
<dbReference type="EMBL" id="VIWZ01000001">
    <property type="protein sequence ID" value="TWG19715.1"/>
    <property type="molecule type" value="Genomic_DNA"/>
</dbReference>
<evidence type="ECO:0000313" key="2">
    <source>
        <dbReference type="EMBL" id="TWG19715.1"/>
    </source>
</evidence>